<evidence type="ECO:0000313" key="2">
    <source>
        <dbReference type="Proteomes" id="UP001589870"/>
    </source>
</evidence>
<dbReference type="Proteomes" id="UP001589870">
    <property type="component" value="Unassembled WGS sequence"/>
</dbReference>
<comment type="caution">
    <text evidence="1">The sequence shown here is derived from an EMBL/GenBank/DDBJ whole genome shotgun (WGS) entry which is preliminary data.</text>
</comment>
<evidence type="ECO:0000313" key="1">
    <source>
        <dbReference type="EMBL" id="MFC0865346.1"/>
    </source>
</evidence>
<sequence>MIKGNPPRFRTGRAWRYWPVAVSGIALVLAAGAHLVDRDDLEKNRSVIAPTGGGEASSMTVIDKDQVIYAETFDQTDSPAWPLVEKLRSATPQNGR</sequence>
<protein>
    <submittedName>
        <fullName evidence="1">Uncharacterized protein</fullName>
    </submittedName>
</protein>
<accession>A0ABV6UAX8</accession>
<organism evidence="1 2">
    <name type="scientific">Sphaerimonospora cavernae</name>
    <dbReference type="NCBI Taxonomy" id="1740611"/>
    <lineage>
        <taxon>Bacteria</taxon>
        <taxon>Bacillati</taxon>
        <taxon>Actinomycetota</taxon>
        <taxon>Actinomycetes</taxon>
        <taxon>Streptosporangiales</taxon>
        <taxon>Streptosporangiaceae</taxon>
        <taxon>Sphaerimonospora</taxon>
    </lineage>
</organism>
<dbReference type="EMBL" id="JBHMQT010000054">
    <property type="protein sequence ID" value="MFC0865346.1"/>
    <property type="molecule type" value="Genomic_DNA"/>
</dbReference>
<keyword evidence="2" id="KW-1185">Reference proteome</keyword>
<reference evidence="1 2" key="1">
    <citation type="submission" date="2024-09" db="EMBL/GenBank/DDBJ databases">
        <authorList>
            <person name="Sun Q."/>
            <person name="Mori K."/>
        </authorList>
    </citation>
    <scope>NUCLEOTIDE SEQUENCE [LARGE SCALE GENOMIC DNA]</scope>
    <source>
        <strain evidence="1 2">TBRC 1851</strain>
    </source>
</reference>
<proteinExistence type="predicted"/>
<name>A0ABV6UAX8_9ACTN</name>
<gene>
    <name evidence="1" type="ORF">ACFHYQ_23930</name>
</gene>
<dbReference type="RefSeq" id="WP_394303373.1">
    <property type="nucleotide sequence ID" value="NZ_JBHMQT010000054.1"/>
</dbReference>